<feature type="region of interest" description="Disordered" evidence="2">
    <location>
        <begin position="36"/>
        <end position="56"/>
    </location>
</feature>
<protein>
    <submittedName>
        <fullName evidence="4">Uncharacterized protein</fullName>
    </submittedName>
</protein>
<evidence type="ECO:0000313" key="5">
    <source>
        <dbReference type="Proteomes" id="UP000028878"/>
    </source>
</evidence>
<keyword evidence="3" id="KW-1133">Transmembrane helix</keyword>
<proteinExistence type="predicted"/>
<dbReference type="RefSeq" id="WP_009516666.1">
    <property type="nucleotide sequence ID" value="NZ_CCAE010000006.1"/>
</dbReference>
<keyword evidence="1" id="KW-0175">Coiled coil</keyword>
<keyword evidence="3" id="KW-0812">Transmembrane</keyword>
<evidence type="ECO:0000313" key="4">
    <source>
        <dbReference type="EMBL" id="CDN86740.1"/>
    </source>
</evidence>
<reference evidence="5" key="1">
    <citation type="submission" date="2014-11" db="EMBL/GenBank/DDBJ databases">
        <title>Draft genome sequence of Hydrogenophaga intermedia S1.</title>
        <authorList>
            <person name="Gan H.M."/>
            <person name="Chew T.H."/>
            <person name="Stolz A."/>
        </authorList>
    </citation>
    <scope>NUCLEOTIDE SEQUENCE [LARGE SCALE GENOMIC DNA]</scope>
    <source>
        <strain evidence="5">S1</strain>
    </source>
</reference>
<dbReference type="AlphaFoldDB" id="A0A1L1PB87"/>
<feature type="compositionally biased region" description="Pro residues" evidence="2">
    <location>
        <begin position="40"/>
        <end position="53"/>
    </location>
</feature>
<sequence>MAIPWIAALKIIPWGDVIEHAPKVLNAARKLLDKQKAPSVPVPATPPMDPAAEPPTLGELRNRLIEARQLIDQQAAAQQQMAQTLSELAEQNARLVEAVQLLRVRTRVLIVVVVLLVVGVAVLLAR</sequence>
<accession>A0A1L1PB87</accession>
<feature type="coiled-coil region" evidence="1">
    <location>
        <begin position="57"/>
        <end position="105"/>
    </location>
</feature>
<keyword evidence="3" id="KW-0472">Membrane</keyword>
<organism evidence="4 5">
    <name type="scientific">Hydrogenophaga intermedia</name>
    <dbReference type="NCBI Taxonomy" id="65786"/>
    <lineage>
        <taxon>Bacteria</taxon>
        <taxon>Pseudomonadati</taxon>
        <taxon>Pseudomonadota</taxon>
        <taxon>Betaproteobacteria</taxon>
        <taxon>Burkholderiales</taxon>
        <taxon>Comamonadaceae</taxon>
        <taxon>Hydrogenophaga</taxon>
    </lineage>
</organism>
<keyword evidence="5" id="KW-1185">Reference proteome</keyword>
<evidence type="ECO:0000256" key="3">
    <source>
        <dbReference type="SAM" id="Phobius"/>
    </source>
</evidence>
<evidence type="ECO:0000256" key="2">
    <source>
        <dbReference type="SAM" id="MobiDB-lite"/>
    </source>
</evidence>
<gene>
    <name evidence="4" type="ORF">BN948_01148</name>
</gene>
<dbReference type="EMBL" id="CCAE010000006">
    <property type="protein sequence ID" value="CDN86740.1"/>
    <property type="molecule type" value="Genomic_DNA"/>
</dbReference>
<dbReference type="Proteomes" id="UP000028878">
    <property type="component" value="Unassembled WGS sequence"/>
</dbReference>
<feature type="transmembrane region" description="Helical" evidence="3">
    <location>
        <begin position="108"/>
        <end position="125"/>
    </location>
</feature>
<name>A0A1L1PB87_HYDIT</name>
<evidence type="ECO:0000256" key="1">
    <source>
        <dbReference type="SAM" id="Coils"/>
    </source>
</evidence>